<dbReference type="Proteomes" id="UP000289193">
    <property type="component" value="Unassembled WGS sequence"/>
</dbReference>
<evidence type="ECO:0000259" key="4">
    <source>
        <dbReference type="PROSITE" id="PS01124"/>
    </source>
</evidence>
<dbReference type="Gene3D" id="1.10.10.60">
    <property type="entry name" value="Homeodomain-like"/>
    <property type="match status" value="2"/>
</dbReference>
<dbReference type="AlphaFoldDB" id="A0AAX2A4C1"/>
<organism evidence="6 8">
    <name type="scientific">Halarcobacter bivalviorum</name>
    <dbReference type="NCBI Taxonomy" id="663364"/>
    <lineage>
        <taxon>Bacteria</taxon>
        <taxon>Pseudomonadati</taxon>
        <taxon>Campylobacterota</taxon>
        <taxon>Epsilonproteobacteria</taxon>
        <taxon>Campylobacterales</taxon>
        <taxon>Arcobacteraceae</taxon>
        <taxon>Halarcobacter</taxon>
    </lineage>
</organism>
<dbReference type="SUPFAM" id="SSF51215">
    <property type="entry name" value="Regulatory protein AraC"/>
    <property type="match status" value="1"/>
</dbReference>
<dbReference type="InterPro" id="IPR009057">
    <property type="entry name" value="Homeodomain-like_sf"/>
</dbReference>
<keyword evidence="8" id="KW-1185">Reference proteome</keyword>
<keyword evidence="2" id="KW-0238">DNA-binding</keyword>
<evidence type="ECO:0000256" key="3">
    <source>
        <dbReference type="ARBA" id="ARBA00023163"/>
    </source>
</evidence>
<dbReference type="Proteomes" id="UP000253850">
    <property type="component" value="Chromosome"/>
</dbReference>
<reference evidence="6 8" key="1">
    <citation type="submission" date="2017-10" db="EMBL/GenBank/DDBJ databases">
        <title>Genomics of the genus Arcobacter.</title>
        <authorList>
            <person name="Perez-Cataluna A."/>
            <person name="Figueras M.J."/>
        </authorList>
    </citation>
    <scope>NUCLEOTIDE SEQUENCE [LARGE SCALE GENOMIC DNA]</scope>
    <source>
        <strain evidence="6 8">CECT 7835</strain>
    </source>
</reference>
<dbReference type="SMART" id="SM00342">
    <property type="entry name" value="HTH_ARAC"/>
    <property type="match status" value="1"/>
</dbReference>
<feature type="domain" description="HTH araC/xylS-type" evidence="4">
    <location>
        <begin position="161"/>
        <end position="257"/>
    </location>
</feature>
<dbReference type="Pfam" id="PF12833">
    <property type="entry name" value="HTH_18"/>
    <property type="match status" value="1"/>
</dbReference>
<dbReference type="GO" id="GO:0043565">
    <property type="term" value="F:sequence-specific DNA binding"/>
    <property type="evidence" value="ECO:0007669"/>
    <property type="project" value="InterPro"/>
</dbReference>
<evidence type="ECO:0000313" key="6">
    <source>
        <dbReference type="EMBL" id="RXK09019.1"/>
    </source>
</evidence>
<dbReference type="InterPro" id="IPR018060">
    <property type="entry name" value="HTH_AraC"/>
</dbReference>
<proteinExistence type="predicted"/>
<dbReference type="GO" id="GO:0003700">
    <property type="term" value="F:DNA-binding transcription factor activity"/>
    <property type="evidence" value="ECO:0007669"/>
    <property type="project" value="InterPro"/>
</dbReference>
<dbReference type="EMBL" id="CP031217">
    <property type="protein sequence ID" value="AXH12856.1"/>
    <property type="molecule type" value="Genomic_DNA"/>
</dbReference>
<sequence>MGRLLENILFENVKLSNDDFTKHYHDTYTIGLTYEGLLKSYNTYQSYTSYEQSIRINNPGEVHCGKSSQWSHVNFYPTVELISNLYEQIFHERKTPFFERHIIDNKELFFKLHIFFNAYFKKEEELVIETLLIDALSSLILSNTIYIKEYKKIFEDKKIVKDTYEFIKDSIDCDFTLDILAKNVNLSKFHFLRLFKKEFGITPHAFIINERLNQANNLIKNGSKISEASLNVGFNDQSHFGRNFKKYFGYSPSYLKK</sequence>
<accession>A0AAX2A4C1</accession>
<dbReference type="EMBL" id="PDKM01000008">
    <property type="protein sequence ID" value="RXK09019.1"/>
    <property type="molecule type" value="Genomic_DNA"/>
</dbReference>
<dbReference type="InterPro" id="IPR003313">
    <property type="entry name" value="AraC-bd"/>
</dbReference>
<dbReference type="RefSeq" id="WP_114839673.1">
    <property type="nucleotide sequence ID" value="NZ_CP031217.1"/>
</dbReference>
<dbReference type="KEGG" id="hbv:ABIV_1867"/>
<dbReference type="PANTHER" id="PTHR46796">
    <property type="entry name" value="HTH-TYPE TRANSCRIPTIONAL ACTIVATOR RHAS-RELATED"/>
    <property type="match status" value="1"/>
</dbReference>
<dbReference type="Pfam" id="PF02311">
    <property type="entry name" value="AraC_binding"/>
    <property type="match status" value="1"/>
</dbReference>
<dbReference type="PANTHER" id="PTHR46796:SF2">
    <property type="entry name" value="TRANSCRIPTIONAL REGULATORY PROTEIN"/>
    <property type="match status" value="1"/>
</dbReference>
<keyword evidence="3" id="KW-0804">Transcription</keyword>
<dbReference type="PRINTS" id="PR00032">
    <property type="entry name" value="HTHARAC"/>
</dbReference>
<evidence type="ECO:0000313" key="8">
    <source>
        <dbReference type="Proteomes" id="UP000289193"/>
    </source>
</evidence>
<dbReference type="InterPro" id="IPR020449">
    <property type="entry name" value="Tscrpt_reg_AraC-type_HTH"/>
</dbReference>
<evidence type="ECO:0000313" key="5">
    <source>
        <dbReference type="EMBL" id="AXH12856.1"/>
    </source>
</evidence>
<gene>
    <name evidence="5" type="ORF">ABIV_1867</name>
    <name evidence="6" type="ORF">CRV05_12130</name>
</gene>
<dbReference type="InterPro" id="IPR037923">
    <property type="entry name" value="HTH-like"/>
</dbReference>
<name>A0AAX2A4C1_9BACT</name>
<dbReference type="SUPFAM" id="SSF46689">
    <property type="entry name" value="Homeodomain-like"/>
    <property type="match status" value="2"/>
</dbReference>
<evidence type="ECO:0000256" key="2">
    <source>
        <dbReference type="ARBA" id="ARBA00023125"/>
    </source>
</evidence>
<evidence type="ECO:0000256" key="1">
    <source>
        <dbReference type="ARBA" id="ARBA00023015"/>
    </source>
</evidence>
<protein>
    <submittedName>
        <fullName evidence="6">AraC family transcriptional regulator</fullName>
    </submittedName>
    <submittedName>
        <fullName evidence="5">Transcriptional regulator, AraC family</fullName>
    </submittedName>
</protein>
<reference evidence="5 7" key="2">
    <citation type="submission" date="2018-07" db="EMBL/GenBank/DDBJ databases">
        <title>Complete genome of the Arcobacter bivalviorum type strain LMG 26154.</title>
        <authorList>
            <person name="Miller W.G."/>
            <person name="Yee E."/>
            <person name="Bono J.L."/>
        </authorList>
    </citation>
    <scope>NUCLEOTIDE SEQUENCE [LARGE SCALE GENOMIC DNA]</scope>
    <source>
        <strain evidence="5 7">LMG 26154</strain>
    </source>
</reference>
<dbReference type="PROSITE" id="PS01124">
    <property type="entry name" value="HTH_ARAC_FAMILY_2"/>
    <property type="match status" value="1"/>
</dbReference>
<evidence type="ECO:0000313" key="7">
    <source>
        <dbReference type="Proteomes" id="UP000253850"/>
    </source>
</evidence>
<keyword evidence="1" id="KW-0805">Transcription regulation</keyword>
<dbReference type="InterPro" id="IPR050204">
    <property type="entry name" value="AraC_XylS_family_regulators"/>
</dbReference>